<organism evidence="3 4">
    <name type="scientific">Caulobacter phage CcrBL9</name>
    <dbReference type="NCBI Taxonomy" id="2283270"/>
    <lineage>
        <taxon>Viruses</taxon>
        <taxon>Duplodnaviria</taxon>
        <taxon>Heunggongvirae</taxon>
        <taxon>Uroviricota</taxon>
        <taxon>Caudoviricetes</taxon>
        <taxon>Jeanschmidtviridae</taxon>
        <taxon>Bertelyvirus</taxon>
        <taxon>Bertelyvirus BL9</taxon>
    </lineage>
</organism>
<evidence type="ECO:0000313" key="3">
    <source>
        <dbReference type="EMBL" id="AXQ69445.1"/>
    </source>
</evidence>
<accession>A0A385EEJ4</accession>
<proteinExistence type="predicted"/>
<feature type="transmembrane region" description="Helical" evidence="2">
    <location>
        <begin position="35"/>
        <end position="53"/>
    </location>
</feature>
<evidence type="ECO:0000256" key="2">
    <source>
        <dbReference type="SAM" id="Phobius"/>
    </source>
</evidence>
<reference evidence="4" key="1">
    <citation type="submission" date="2018-07" db="EMBL/GenBank/DDBJ databases">
        <title>Giant CbK-like Caulobacter bacteriophages have genetically divergent genomes.</title>
        <authorList>
            <person name="Wilson K.M."/>
            <person name="Ely B."/>
        </authorList>
    </citation>
    <scope>NUCLEOTIDE SEQUENCE [LARGE SCALE GENOMIC DNA]</scope>
</reference>
<sequence>MSTEDLGRPLYEREMRKAAGERSEKDRRGVSLPEALVYALAVAAMLILAWIAWGPRA</sequence>
<keyword evidence="2" id="KW-0812">Transmembrane</keyword>
<dbReference type="Proteomes" id="UP000259421">
    <property type="component" value="Segment"/>
</dbReference>
<reference evidence="3 4" key="2">
    <citation type="submission" date="2018-09" db="EMBL/GenBank/DDBJ databases">
        <title>Giant CbK-like Caulobacter bacteriophages have genetically divergent genomes.</title>
        <authorList>
            <person name="Wilson K."/>
            <person name="Ely B."/>
        </authorList>
    </citation>
    <scope>NUCLEOTIDE SEQUENCE [LARGE SCALE GENOMIC DNA]</scope>
</reference>
<evidence type="ECO:0000256" key="1">
    <source>
        <dbReference type="SAM" id="MobiDB-lite"/>
    </source>
</evidence>
<protein>
    <submittedName>
        <fullName evidence="3">Uncharacterized protein</fullName>
    </submittedName>
</protein>
<feature type="region of interest" description="Disordered" evidence="1">
    <location>
        <begin position="1"/>
        <end position="27"/>
    </location>
</feature>
<gene>
    <name evidence="3" type="ORF">CcrBL9_gp421</name>
</gene>
<keyword evidence="2" id="KW-0472">Membrane</keyword>
<evidence type="ECO:0000313" key="4">
    <source>
        <dbReference type="Proteomes" id="UP000259421"/>
    </source>
</evidence>
<keyword evidence="2" id="KW-1133">Transmembrane helix</keyword>
<name>A0A385EEJ4_9CAUD</name>
<dbReference type="EMBL" id="MH588546">
    <property type="protein sequence ID" value="AXQ69445.1"/>
    <property type="molecule type" value="Genomic_DNA"/>
</dbReference>
<keyword evidence="4" id="KW-1185">Reference proteome</keyword>